<proteinExistence type="predicted"/>
<dbReference type="Pfam" id="PF09842">
    <property type="entry name" value="DUF2069"/>
    <property type="match status" value="1"/>
</dbReference>
<keyword evidence="1" id="KW-0812">Transmembrane</keyword>
<evidence type="ECO:0000313" key="3">
    <source>
        <dbReference type="Proteomes" id="UP000189177"/>
    </source>
</evidence>
<protein>
    <recommendedName>
        <fullName evidence="4">DUF2069 domain-containing protein</fullName>
    </recommendedName>
</protein>
<dbReference type="AlphaFoldDB" id="A0A1V2ZZ28"/>
<dbReference type="EMBL" id="MUZR01000017">
    <property type="protein sequence ID" value="OOC10360.1"/>
    <property type="molecule type" value="Genomic_DNA"/>
</dbReference>
<sequence length="126" mass="13769">MNLVALFRWMALIGWFGLFATLLAFTGWLQPPEALPRALALAILLVPLLFPLRGILHARRYTHAWASLLALAYITLGITLASVASDRLYGALVTGFSLAWFAGCLLFVKLDARRARAAQSAAERAS</sequence>
<dbReference type="OrthoDB" id="5569826at2"/>
<reference evidence="2 3" key="1">
    <citation type="submission" date="2017-02" db="EMBL/GenBank/DDBJ databases">
        <title>Genomic diversity within the haloalkaliphilic genus Thioalkalivibrio.</title>
        <authorList>
            <person name="Ahn A.-C."/>
            <person name="Meier-Kolthoff J."/>
            <person name="Overmars L."/>
            <person name="Richter M."/>
            <person name="Woyke T."/>
            <person name="Sorokin D.Y."/>
            <person name="Muyzer G."/>
        </authorList>
    </citation>
    <scope>NUCLEOTIDE SEQUENCE [LARGE SCALE GENOMIC DNA]</scope>
    <source>
        <strain evidence="2 3">HL17</strain>
    </source>
</reference>
<dbReference type="Proteomes" id="UP000189177">
    <property type="component" value="Unassembled WGS sequence"/>
</dbReference>
<feature type="transmembrane region" description="Helical" evidence="1">
    <location>
        <begin position="7"/>
        <end position="28"/>
    </location>
</feature>
<gene>
    <name evidence="2" type="ORF">B1A74_06075</name>
</gene>
<dbReference type="InterPro" id="IPR018643">
    <property type="entry name" value="DUF2069_membrane"/>
</dbReference>
<comment type="caution">
    <text evidence="2">The sequence shown here is derived from an EMBL/GenBank/DDBJ whole genome shotgun (WGS) entry which is preliminary data.</text>
</comment>
<evidence type="ECO:0000313" key="2">
    <source>
        <dbReference type="EMBL" id="OOC10360.1"/>
    </source>
</evidence>
<name>A0A1V2ZZ28_9GAMM</name>
<accession>A0A1V2ZZ28</accession>
<keyword evidence="3" id="KW-1185">Reference proteome</keyword>
<keyword evidence="1" id="KW-0472">Membrane</keyword>
<evidence type="ECO:0008006" key="4">
    <source>
        <dbReference type="Google" id="ProtNLM"/>
    </source>
</evidence>
<organism evidence="2 3">
    <name type="scientific">Thioalkalivibrio halophilus</name>
    <dbReference type="NCBI Taxonomy" id="252474"/>
    <lineage>
        <taxon>Bacteria</taxon>
        <taxon>Pseudomonadati</taxon>
        <taxon>Pseudomonadota</taxon>
        <taxon>Gammaproteobacteria</taxon>
        <taxon>Chromatiales</taxon>
        <taxon>Ectothiorhodospiraceae</taxon>
        <taxon>Thioalkalivibrio</taxon>
    </lineage>
</organism>
<feature type="transmembrane region" description="Helical" evidence="1">
    <location>
        <begin position="34"/>
        <end position="52"/>
    </location>
</feature>
<dbReference type="STRING" id="252474.B1A74_06075"/>
<feature type="transmembrane region" description="Helical" evidence="1">
    <location>
        <begin position="89"/>
        <end position="108"/>
    </location>
</feature>
<feature type="transmembrane region" description="Helical" evidence="1">
    <location>
        <begin position="64"/>
        <end position="83"/>
    </location>
</feature>
<dbReference type="RefSeq" id="WP_077244082.1">
    <property type="nucleotide sequence ID" value="NZ_MUZR01000017.1"/>
</dbReference>
<evidence type="ECO:0000256" key="1">
    <source>
        <dbReference type="SAM" id="Phobius"/>
    </source>
</evidence>
<keyword evidence="1" id="KW-1133">Transmembrane helix</keyword>